<proteinExistence type="predicted"/>
<gene>
    <name evidence="3" type="ORF">GCM10009105_12790</name>
</gene>
<dbReference type="EMBL" id="BAAAEU010000006">
    <property type="protein sequence ID" value="GAA0711102.1"/>
    <property type="molecule type" value="Genomic_DNA"/>
</dbReference>
<dbReference type="PANTHER" id="PTHR32305:SF15">
    <property type="entry name" value="PROTEIN RHSA-RELATED"/>
    <property type="match status" value="1"/>
</dbReference>
<dbReference type="SUPFAM" id="SSF69318">
    <property type="entry name" value="Integrin alpha N-terminal domain"/>
    <property type="match status" value="1"/>
</dbReference>
<dbReference type="InterPro" id="IPR022385">
    <property type="entry name" value="Rhs_assc_core"/>
</dbReference>
<dbReference type="InterPro" id="IPR022045">
    <property type="entry name" value="TcdB_toxin_mid/N"/>
</dbReference>
<protein>
    <recommendedName>
        <fullName evidence="2">Insecticide toxin TcdB middle/N-terminal domain-containing protein</fullName>
    </recommendedName>
</protein>
<feature type="domain" description="Insecticide toxin TcdB middle/N-terminal" evidence="2">
    <location>
        <begin position="494"/>
        <end position="645"/>
    </location>
</feature>
<evidence type="ECO:0000313" key="4">
    <source>
        <dbReference type="Proteomes" id="UP001501523"/>
    </source>
</evidence>
<comment type="caution">
    <text evidence="3">The sequence shown here is derived from an EMBL/GenBank/DDBJ whole genome shotgun (WGS) entry which is preliminary data.</text>
</comment>
<evidence type="ECO:0000259" key="2">
    <source>
        <dbReference type="Pfam" id="PF12256"/>
    </source>
</evidence>
<organism evidence="3 4">
    <name type="scientific">Dokdonella soli</name>
    <dbReference type="NCBI Taxonomy" id="529810"/>
    <lineage>
        <taxon>Bacteria</taxon>
        <taxon>Pseudomonadati</taxon>
        <taxon>Pseudomonadota</taxon>
        <taxon>Gammaproteobacteria</taxon>
        <taxon>Lysobacterales</taxon>
        <taxon>Rhodanobacteraceae</taxon>
        <taxon>Dokdonella</taxon>
    </lineage>
</organism>
<dbReference type="PANTHER" id="PTHR32305">
    <property type="match status" value="1"/>
</dbReference>
<keyword evidence="4" id="KW-1185">Reference proteome</keyword>
<reference evidence="4" key="1">
    <citation type="journal article" date="2019" name="Int. J. Syst. Evol. Microbiol.">
        <title>The Global Catalogue of Microorganisms (GCM) 10K type strain sequencing project: providing services to taxonomists for standard genome sequencing and annotation.</title>
        <authorList>
            <consortium name="The Broad Institute Genomics Platform"/>
            <consortium name="The Broad Institute Genome Sequencing Center for Infectious Disease"/>
            <person name="Wu L."/>
            <person name="Ma J."/>
        </authorList>
    </citation>
    <scope>NUCLEOTIDE SEQUENCE [LARGE SCALE GENOMIC DNA]</scope>
    <source>
        <strain evidence="4">JCM 15421</strain>
    </source>
</reference>
<sequence length="2146" mass="228329">MGTRESGIEVKSATGTTLRYYEPAYNTSASWQRYRPRLLSLKECDRQGGACYPPTNFTWTSASPTVEEFTGSMGSGLGYYQFGDFTGDKRADLWWTSNAAAGGRNNQLHISGLSVDAQGKPAMVDVYSMDTLLPDGFLNGGLWEVFDIDGDGRDDLLFAWANRDGSPSANPNQITWIRRLATNDCSGGQRICLGPEEVLFTVPVNSSAAAELSRELVAQIAGGADGGAPATPVTPSDLRYLGSSMLADVDGDGLSDLVFRAPDGLFWVALTQRTNIPASPFVLNPIQAAFLDEAGSPVGNRCGFATASLSREEENFSQAVDFDGDGRADLRFMVDARGCAGYSGFRLDVFLSKGQRSSDGKFVFQAARPFGDVVIGANDPAGAARKLRTVDVNGDGLADLVYMDSGNVWRFRMGGPFSVYTDNCIADCSLKGGEHALQLLDFDGDGKLDFWRLNGSKYDVYLWAGSGWAGLPSSPALQGLYTGYHFPDTTWSRMTADFDGDGIPDNFLVRPADGTWHLQRTTHHHRPRGVVTEIVSGLGAKTTITYAPLTFSSVYLRDYDAPFTTSGRGSPVFDVAAPSYVVRSVSSSAPIQNDPTAASTVSYRYAGLKVQAGGRGSLGFRRISTTDSQSGIEVDSYYQQRFPYTGLADFTETRNIGLVANDADPCNGATGPDSAACMKYVPKCKAGRATTCDDDLPGINDASRTIKSSADRWQWRTSAGTAALEPYCENGAVTSSVGAMKAPGASDQGAICLNSGHPPIMPDEYDRRLLALAQAPIFIARIESLTSSYDLASGVPGGALISESVAFPLASYDAYGNPLSSTASKSGGGTTVSLDSTFQYDNDEPNWRLGRLRTSTVKTTRAVGGSVLANVRRSSFTYDAKGLLASEKVEGMAGQYPNGLNVDASAPSVAAYYTYDPFGNRTKTSTCSTTIPESSCRAQSASSGGYPFHPTDPTAVMRYTNTDYDSLGRFADATREAYSAGGGTAQERTRSRVYARNAAGDPTEITDANGVSSKIRYGALGRKRFMYSPNGGSTRWDARYCSGMPVAAGMPTVACPSGMGLAYRSMATTAGSPGSMVYHDLLGRPTVALVQGFEPGSWIGTITQYDARGSVKRKSDPYRVLYAGVGAATPAAGVTITWTESTYDALSRPTTIVQSGTGATTTLAYDGLKTVTTSPANGSGLTQTRTELKNGLGEVVKTIDVNGLEVSTQYDAAGNVMAVVHGASTTVMTYDSLGRKIGMSDPDAGTWTYAVNGAGEVIRQVSPRGTCTKSEYDGRGRVWHRRDHSNAACSQLESEASWSYDTALSGIGALAEEVNSQVRRTPSYDSLGRAVRVDTVLDGKTYVEQWSFDQFGRPFQHFFTAPGLPTTGERHAYGAEGYLSQVRSAYPKDGAFLVYREILEMNARGQVTKERGAAGAEYTQERAYDDNTGRLTRQLAQSASGLLQDFGYSYDLVGNLTSRTNRREAVGVTETFTYDALQRLRQGVVTSAGQTTFARTQSYDAEGNIAYKSDAGLTYVYGTRPAACAENAMPGPHALSLISGVSLCYDANGNVLKQTNSLGSQTIQYTAADQASDIRDTVNNARVGFSYGPNRERVRRLDYASSVAVSADTVVHWAGDAQIRYTASVVSGANGLLEVRRTIGNTLVVQTGSGATYRLKRQILLTDAQGSTHQVLGAMTLTPVNASSPTSFDSWGRRRDGTTWAGPTLWTAGLESLLRETTTRGYTGHEMAESVGVIHMNGRIYDPQLARFLQADPFVQSPQDLQSWNRYSYGFNNPLAYTDPSGYFSAGDFLRTAAAIAITVYSGGTAAGATWGLFGTSVVAGSAQSFAIMAVGGFAAGAVQTGSLRGAVTGAVTATVFYGVGNAFTPTNASWAYSGNQMTVAGHAVRSLAHGAAGGVMTELQGGRFGHGFMSAGISAALSPSMGRNDSFGVTAAKTIQAAAVGGTASVLAGGKFANGAVTAAFGFAFARIVSGVGGQGSGPGDGSLEAKLRVGGSRGLSAGEIAMASGVFGSDVNYDDVLVYRKKFHVFQPREIAMTPNGNMYFHPEAYLDDFSLASVDSRAWFLHEMVHVWQHQQGINVAWGGIFDRNYDYGTLVAAPPGKPFSSFGIEQQGDIVRDYYYLGQGVRVQGAAPISTYQSILPFSRGW</sequence>
<accession>A0ABN1IEN9</accession>
<dbReference type="InterPro" id="IPR050708">
    <property type="entry name" value="T6SS_VgrG/RHS"/>
</dbReference>
<dbReference type="InterPro" id="IPR013517">
    <property type="entry name" value="FG-GAP"/>
</dbReference>
<dbReference type="Pfam" id="PF13517">
    <property type="entry name" value="FG-GAP_3"/>
    <property type="match status" value="1"/>
</dbReference>
<name>A0ABN1IEN9_9GAMM</name>
<dbReference type="InterPro" id="IPR006530">
    <property type="entry name" value="YD"/>
</dbReference>
<dbReference type="Proteomes" id="UP001501523">
    <property type="component" value="Unassembled WGS sequence"/>
</dbReference>
<dbReference type="NCBIfam" id="TIGR01643">
    <property type="entry name" value="YD_repeat_2x"/>
    <property type="match status" value="1"/>
</dbReference>
<dbReference type="Pfam" id="PF12256">
    <property type="entry name" value="TcdB_toxin_midN"/>
    <property type="match status" value="1"/>
</dbReference>
<dbReference type="RefSeq" id="WP_343788337.1">
    <property type="nucleotide sequence ID" value="NZ_BAAAEU010000006.1"/>
</dbReference>
<dbReference type="InterPro" id="IPR028994">
    <property type="entry name" value="Integrin_alpha_N"/>
</dbReference>
<evidence type="ECO:0000256" key="1">
    <source>
        <dbReference type="ARBA" id="ARBA00022729"/>
    </source>
</evidence>
<dbReference type="NCBIfam" id="TIGR03696">
    <property type="entry name" value="Rhs_assc_core"/>
    <property type="match status" value="1"/>
</dbReference>
<evidence type="ECO:0000313" key="3">
    <source>
        <dbReference type="EMBL" id="GAA0711102.1"/>
    </source>
</evidence>
<keyword evidence="1" id="KW-0732">Signal</keyword>
<dbReference type="Gene3D" id="2.180.10.10">
    <property type="entry name" value="RHS repeat-associated core"/>
    <property type="match status" value="3"/>
</dbReference>